<keyword evidence="1" id="KW-0812">Transmembrane</keyword>
<protein>
    <recommendedName>
        <fullName evidence="4">Glycerophosphoryl diester phosphodiesterase membrane domain-containing protein</fullName>
    </recommendedName>
</protein>
<feature type="transmembrane region" description="Helical" evidence="1">
    <location>
        <begin position="90"/>
        <end position="116"/>
    </location>
</feature>
<dbReference type="RefSeq" id="WP_121668740.1">
    <property type="nucleotide sequence ID" value="NZ_CP033019.1"/>
</dbReference>
<keyword evidence="3" id="KW-1185">Reference proteome</keyword>
<proteinExistence type="predicted"/>
<reference evidence="2 3" key="1">
    <citation type="submission" date="2018-10" db="EMBL/GenBank/DDBJ databases">
        <title>Effects of UV and annual dynamics of microbial communities in freshwater RAS systems.</title>
        <authorList>
            <person name="Bekkelund A.K."/>
            <person name="Hansen B.R."/>
            <person name="Stokken H."/>
            <person name="Eriksen B.F."/>
            <person name="Kashulin N.A."/>
        </authorList>
    </citation>
    <scope>NUCLEOTIDE SEQUENCE [LARGE SCALE GENOMIC DNA]</scope>
    <source>
        <strain evidence="2 3">BHSEK</strain>
    </source>
</reference>
<accession>A0A3G2E4J7</accession>
<feature type="transmembrane region" description="Helical" evidence="1">
    <location>
        <begin position="226"/>
        <end position="246"/>
    </location>
</feature>
<feature type="transmembrane region" description="Helical" evidence="1">
    <location>
        <begin position="137"/>
        <end position="158"/>
    </location>
</feature>
<evidence type="ECO:0000313" key="3">
    <source>
        <dbReference type="Proteomes" id="UP000279594"/>
    </source>
</evidence>
<keyword evidence="1" id="KW-1133">Transmembrane helix</keyword>
<keyword evidence="1" id="KW-0472">Membrane</keyword>
<feature type="transmembrane region" description="Helical" evidence="1">
    <location>
        <begin position="258"/>
        <end position="278"/>
    </location>
</feature>
<feature type="transmembrane region" description="Helical" evidence="1">
    <location>
        <begin position="178"/>
        <end position="197"/>
    </location>
</feature>
<dbReference type="AlphaFoldDB" id="A0A3G2E4J7"/>
<sequence length="294" mass="30565">MSATSTPRASGLTLTTRASRAALQWRLLLLWAGLLLIPTIVAVIPVWRTLSASLDQAVHAAALAQRLDLMTLADLAANASRNGAAISQAAIAAIVLTLLLSPLLSGLVVTAARAPAPPGFGALLTGAFSEYGRMLRMLLWSIVPLGVALAIGAGALKLADKHAATAILEADADLARHLALLLAGVLFLLACATLDAGRAALAVDRRRTSAVKAWWRGLAMLRRRPLACLAIYLVITVLGLALYALLGVARLNLAGPGPLAIAAGLLVTQLAALALAWMRSARLFALIDVRRSIA</sequence>
<dbReference type="Proteomes" id="UP000279594">
    <property type="component" value="Chromosome"/>
</dbReference>
<gene>
    <name evidence="2" type="ORF">D9M09_05050</name>
</gene>
<dbReference type="EMBL" id="CP033019">
    <property type="protein sequence ID" value="AYM75238.1"/>
    <property type="molecule type" value="Genomic_DNA"/>
</dbReference>
<evidence type="ECO:0008006" key="4">
    <source>
        <dbReference type="Google" id="ProtNLM"/>
    </source>
</evidence>
<feature type="transmembrane region" description="Helical" evidence="1">
    <location>
        <begin position="27"/>
        <end position="47"/>
    </location>
</feature>
<evidence type="ECO:0000313" key="2">
    <source>
        <dbReference type="EMBL" id="AYM75238.1"/>
    </source>
</evidence>
<organism evidence="2 3">
    <name type="scientific">Janthinobacterium agaricidamnosum</name>
    <dbReference type="NCBI Taxonomy" id="55508"/>
    <lineage>
        <taxon>Bacteria</taxon>
        <taxon>Pseudomonadati</taxon>
        <taxon>Pseudomonadota</taxon>
        <taxon>Betaproteobacteria</taxon>
        <taxon>Burkholderiales</taxon>
        <taxon>Oxalobacteraceae</taxon>
        <taxon>Janthinobacterium</taxon>
    </lineage>
</organism>
<evidence type="ECO:0000256" key="1">
    <source>
        <dbReference type="SAM" id="Phobius"/>
    </source>
</evidence>
<name>A0A3G2E4J7_9BURK</name>